<evidence type="ECO:0000256" key="1">
    <source>
        <dbReference type="SAM" id="Coils"/>
    </source>
</evidence>
<name>A0A0U4VYT3_9PSED</name>
<evidence type="ECO:0000313" key="3">
    <source>
        <dbReference type="Proteomes" id="UP000064137"/>
    </source>
</evidence>
<dbReference type="KEGG" id="por:APT59_08525"/>
<accession>A0A0U4VYT3</accession>
<protein>
    <submittedName>
        <fullName evidence="2">Uncharacterized protein</fullName>
    </submittedName>
</protein>
<sequence>MTQTTQERLQNLEEQIRSHRQDLARSRQSFQEQFVIYTHKFARLSVLEAQLELVRNNTKAPN</sequence>
<keyword evidence="1" id="KW-0175">Coiled coil</keyword>
<organism evidence="2 3">
    <name type="scientific">Pseudomonas oryzihabitans</name>
    <dbReference type="NCBI Taxonomy" id="47885"/>
    <lineage>
        <taxon>Bacteria</taxon>
        <taxon>Pseudomonadati</taxon>
        <taxon>Pseudomonadota</taxon>
        <taxon>Gammaproteobacteria</taxon>
        <taxon>Pseudomonadales</taxon>
        <taxon>Pseudomonadaceae</taxon>
        <taxon>Pseudomonas</taxon>
    </lineage>
</organism>
<dbReference type="AlphaFoldDB" id="A0A0U4VYT3"/>
<dbReference type="RefSeq" id="WP_059314448.1">
    <property type="nucleotide sequence ID" value="NZ_CP013987.1"/>
</dbReference>
<proteinExistence type="predicted"/>
<reference evidence="2 3" key="1">
    <citation type="submission" date="2016-01" db="EMBL/GenBank/DDBJ databases">
        <title>Annotation of Pseudomonas oryzihabitans USDA-ARS-USMARC-56511.</title>
        <authorList>
            <person name="Harhay G.P."/>
            <person name="Harhay D.M."/>
            <person name="Smith T.P.L."/>
            <person name="Bono J.L."/>
            <person name="Heaton M.P."/>
            <person name="Clawson M.L."/>
            <person name="Chitko-Mckown C.G."/>
            <person name="Capik S.F."/>
            <person name="DeDonder K.D."/>
            <person name="Apley M.D."/>
            <person name="Lubbers B.V."/>
            <person name="White B.J."/>
            <person name="Larson R.L."/>
        </authorList>
    </citation>
    <scope>NUCLEOTIDE SEQUENCE [LARGE SCALE GENOMIC DNA]</scope>
    <source>
        <strain evidence="2 3">USDA-ARS-USMARC-56511</strain>
    </source>
</reference>
<dbReference type="Proteomes" id="UP000064137">
    <property type="component" value="Chromosome"/>
</dbReference>
<feature type="coiled-coil region" evidence="1">
    <location>
        <begin position="2"/>
        <end position="29"/>
    </location>
</feature>
<gene>
    <name evidence="2" type="ORF">APT59_08525</name>
</gene>
<dbReference type="OrthoDB" id="6957270at2"/>
<evidence type="ECO:0000313" key="2">
    <source>
        <dbReference type="EMBL" id="ALZ84248.1"/>
    </source>
</evidence>
<dbReference type="EMBL" id="CP013987">
    <property type="protein sequence ID" value="ALZ84248.1"/>
    <property type="molecule type" value="Genomic_DNA"/>
</dbReference>